<dbReference type="Proteomes" id="UP000052978">
    <property type="component" value="Unassembled WGS sequence"/>
</dbReference>
<evidence type="ECO:0000313" key="2">
    <source>
        <dbReference type="EMBL" id="EPQ12077.1"/>
    </source>
</evidence>
<keyword evidence="3" id="KW-1185">Reference proteome</keyword>
<dbReference type="SMART" id="SM00349">
    <property type="entry name" value="KRAB"/>
    <property type="match status" value="1"/>
</dbReference>
<dbReference type="AlphaFoldDB" id="S7PU65"/>
<dbReference type="PANTHER" id="PTHR23232">
    <property type="entry name" value="KRAB DOMAIN C2H2 ZINC FINGER"/>
    <property type="match status" value="1"/>
</dbReference>
<dbReference type="InterPro" id="IPR001909">
    <property type="entry name" value="KRAB"/>
</dbReference>
<evidence type="ECO:0000313" key="3">
    <source>
        <dbReference type="Proteomes" id="UP000052978"/>
    </source>
</evidence>
<dbReference type="Pfam" id="PF01352">
    <property type="entry name" value="KRAB"/>
    <property type="match status" value="1"/>
</dbReference>
<accession>S7PU65</accession>
<dbReference type="InterPro" id="IPR036051">
    <property type="entry name" value="KRAB_dom_sf"/>
</dbReference>
<dbReference type="Gene3D" id="6.10.140.140">
    <property type="match status" value="1"/>
</dbReference>
<dbReference type="PROSITE" id="PS50805">
    <property type="entry name" value="KRAB"/>
    <property type="match status" value="1"/>
</dbReference>
<dbReference type="CDD" id="cd07765">
    <property type="entry name" value="KRAB_A-box"/>
    <property type="match status" value="1"/>
</dbReference>
<reference evidence="2 3" key="1">
    <citation type="journal article" date="2013" name="Nat. Commun.">
        <title>Genome analysis reveals insights into physiology and longevity of the Brandt's bat Myotis brandtii.</title>
        <authorList>
            <person name="Seim I."/>
            <person name="Fang X."/>
            <person name="Xiong Z."/>
            <person name="Lobanov A.V."/>
            <person name="Huang Z."/>
            <person name="Ma S."/>
            <person name="Feng Y."/>
            <person name="Turanov A.A."/>
            <person name="Zhu Y."/>
            <person name="Lenz T.L."/>
            <person name="Gerashchenko M.V."/>
            <person name="Fan D."/>
            <person name="Hee Yim S."/>
            <person name="Yao X."/>
            <person name="Jordan D."/>
            <person name="Xiong Y."/>
            <person name="Ma Y."/>
            <person name="Lyapunov A.N."/>
            <person name="Chen G."/>
            <person name="Kulakova O.I."/>
            <person name="Sun Y."/>
            <person name="Lee S.G."/>
            <person name="Bronson R.T."/>
            <person name="Moskalev A.A."/>
            <person name="Sunyaev S.R."/>
            <person name="Zhang G."/>
            <person name="Krogh A."/>
            <person name="Wang J."/>
            <person name="Gladyshev V.N."/>
        </authorList>
    </citation>
    <scope>NUCLEOTIDE SEQUENCE [LARGE SCALE GENOMIC DNA]</scope>
</reference>
<feature type="domain" description="KRAB" evidence="1">
    <location>
        <begin position="20"/>
        <end position="92"/>
    </location>
</feature>
<proteinExistence type="predicted"/>
<dbReference type="EMBL" id="KE163430">
    <property type="protein sequence ID" value="EPQ12077.1"/>
    <property type="molecule type" value="Genomic_DNA"/>
</dbReference>
<sequence length="267" mass="30664">MDWWIQHRAIRHNTEASLDMKFEDVVIAFSQEQWVLLDEVQRLLYRDVMLEVFTLVSICSPATLLIRPFSCQMCCGCQSRAVWRELTPIVSQNTGSVCCWHKMNDEESNSDQSVSVQGESQVTASKTAQATQKNHCCKWCFSVLKDILHLTGLQAAYFEQKAFISDTCVRDFCFSANHHEQQRDASGEKPWKEDMDRASSMEADENFPVISELLSSIRKLFKLRSHPVVVRYHGNLLVEKISMDAVNVKKLPATIRKLFNIRVSVLK</sequence>
<dbReference type="SUPFAM" id="SSF109640">
    <property type="entry name" value="KRAB domain (Kruppel-associated box)"/>
    <property type="match status" value="1"/>
</dbReference>
<dbReference type="InterPro" id="IPR050169">
    <property type="entry name" value="Krueppel_C2H2_ZnF"/>
</dbReference>
<protein>
    <submittedName>
        <fullName evidence="2">Zinc finger protein 772</fullName>
    </submittedName>
</protein>
<organism evidence="2 3">
    <name type="scientific">Myotis brandtii</name>
    <name type="common">Brandt's bat</name>
    <dbReference type="NCBI Taxonomy" id="109478"/>
    <lineage>
        <taxon>Eukaryota</taxon>
        <taxon>Metazoa</taxon>
        <taxon>Chordata</taxon>
        <taxon>Craniata</taxon>
        <taxon>Vertebrata</taxon>
        <taxon>Euteleostomi</taxon>
        <taxon>Mammalia</taxon>
        <taxon>Eutheria</taxon>
        <taxon>Laurasiatheria</taxon>
        <taxon>Chiroptera</taxon>
        <taxon>Yangochiroptera</taxon>
        <taxon>Vespertilionidae</taxon>
        <taxon>Myotis</taxon>
    </lineage>
</organism>
<gene>
    <name evidence="2" type="ORF">D623_10004446</name>
</gene>
<dbReference type="PANTHER" id="PTHR23232:SF133">
    <property type="entry name" value="RIKEN CDNA 1700020N01 GENE"/>
    <property type="match status" value="1"/>
</dbReference>
<dbReference type="GO" id="GO:0006355">
    <property type="term" value="P:regulation of DNA-templated transcription"/>
    <property type="evidence" value="ECO:0007669"/>
    <property type="project" value="InterPro"/>
</dbReference>
<evidence type="ECO:0000259" key="1">
    <source>
        <dbReference type="PROSITE" id="PS50805"/>
    </source>
</evidence>
<name>S7PU65_MYOBR</name>